<name>A0A7T2LL47_9SPHN</name>
<sequence>MVRKIIALFALTTSFALGACNTIEGVGEDVQSAGEAVEDAAD</sequence>
<evidence type="ECO:0000256" key="1">
    <source>
        <dbReference type="ARBA" id="ARBA00010296"/>
    </source>
</evidence>
<dbReference type="KEGG" id="sflv:IC614_06570"/>
<dbReference type="GO" id="GO:0016020">
    <property type="term" value="C:membrane"/>
    <property type="evidence" value="ECO:0007669"/>
    <property type="project" value="InterPro"/>
</dbReference>
<dbReference type="EMBL" id="CP065592">
    <property type="protein sequence ID" value="QPQ54039.1"/>
    <property type="molecule type" value="Genomic_DNA"/>
</dbReference>
<reference evidence="8 9" key="1">
    <citation type="submission" date="2020-11" db="EMBL/GenBank/DDBJ databases">
        <title>Genome seq and assembly of Sphingosinicella sp.</title>
        <authorList>
            <person name="Chhetri G."/>
        </authorList>
    </citation>
    <scope>NUCLEOTIDE SEQUENCE [LARGE SCALE GENOMIC DNA]</scope>
    <source>
        <strain evidence="8 9">UDD2</strain>
    </source>
</reference>
<evidence type="ECO:0000256" key="6">
    <source>
        <dbReference type="ARBA" id="ARBA00023288"/>
    </source>
</evidence>
<keyword evidence="3 7" id="KW-0732">Signal</keyword>
<evidence type="ECO:0000256" key="7">
    <source>
        <dbReference type="SAM" id="SignalP"/>
    </source>
</evidence>
<evidence type="ECO:0000313" key="9">
    <source>
        <dbReference type="Proteomes" id="UP000594873"/>
    </source>
</evidence>
<keyword evidence="5" id="KW-0564">Palmitate</keyword>
<keyword evidence="4" id="KW-0472">Membrane</keyword>
<evidence type="ECO:0000256" key="3">
    <source>
        <dbReference type="ARBA" id="ARBA00022729"/>
    </source>
</evidence>
<dbReference type="InterPro" id="IPR012556">
    <property type="entry name" value="Entericidin"/>
</dbReference>
<gene>
    <name evidence="8" type="ORF">IC614_06570</name>
</gene>
<keyword evidence="6 8" id="KW-0449">Lipoprotein</keyword>
<accession>A0A7T2LL47</accession>
<proteinExistence type="inferred from homology"/>
<dbReference type="RefSeq" id="WP_200970571.1">
    <property type="nucleotide sequence ID" value="NZ_CP065592.1"/>
</dbReference>
<feature type="signal peptide" evidence="7">
    <location>
        <begin position="1"/>
        <end position="19"/>
    </location>
</feature>
<protein>
    <submittedName>
        <fullName evidence="8">Entericidin A/B family lipoprotein</fullName>
    </submittedName>
</protein>
<evidence type="ECO:0000256" key="5">
    <source>
        <dbReference type="ARBA" id="ARBA00023139"/>
    </source>
</evidence>
<evidence type="ECO:0000313" key="8">
    <source>
        <dbReference type="EMBL" id="QPQ54039.1"/>
    </source>
</evidence>
<evidence type="ECO:0000256" key="2">
    <source>
        <dbReference type="ARBA" id="ARBA00022475"/>
    </source>
</evidence>
<organism evidence="8 9">
    <name type="scientific">Allosphingosinicella flava</name>
    <dbReference type="NCBI Taxonomy" id="2771430"/>
    <lineage>
        <taxon>Bacteria</taxon>
        <taxon>Pseudomonadati</taxon>
        <taxon>Pseudomonadota</taxon>
        <taxon>Alphaproteobacteria</taxon>
        <taxon>Sphingomonadales</taxon>
        <taxon>Sphingomonadaceae</taxon>
        <taxon>Allosphingosinicella</taxon>
    </lineage>
</organism>
<dbReference type="GO" id="GO:0009636">
    <property type="term" value="P:response to toxic substance"/>
    <property type="evidence" value="ECO:0007669"/>
    <property type="project" value="InterPro"/>
</dbReference>
<comment type="similarity">
    <text evidence="1">Belongs to the EcnA/EcnB lipoprotein family.</text>
</comment>
<dbReference type="Pfam" id="PF08085">
    <property type="entry name" value="Entericidin"/>
    <property type="match status" value="1"/>
</dbReference>
<keyword evidence="2" id="KW-1003">Cell membrane</keyword>
<evidence type="ECO:0000256" key="4">
    <source>
        <dbReference type="ARBA" id="ARBA00023136"/>
    </source>
</evidence>
<dbReference type="Proteomes" id="UP000594873">
    <property type="component" value="Chromosome"/>
</dbReference>
<feature type="chain" id="PRO_5032784273" evidence="7">
    <location>
        <begin position="20"/>
        <end position="42"/>
    </location>
</feature>
<keyword evidence="9" id="KW-1185">Reference proteome</keyword>
<dbReference type="PROSITE" id="PS51257">
    <property type="entry name" value="PROKAR_LIPOPROTEIN"/>
    <property type="match status" value="1"/>
</dbReference>
<dbReference type="AlphaFoldDB" id="A0A7T2LL47"/>